<evidence type="ECO:0000256" key="7">
    <source>
        <dbReference type="ARBA" id="ARBA00032024"/>
    </source>
</evidence>
<keyword evidence="9" id="KW-0566">Pantothenate biosynthesis</keyword>
<feature type="domain" description="Ketopantoate reductase C-terminal" evidence="11">
    <location>
        <begin position="176"/>
        <end position="318"/>
    </location>
</feature>
<dbReference type="SUPFAM" id="SSF48179">
    <property type="entry name" value="6-phosphogluconate dehydrogenase C-terminal domain-like"/>
    <property type="match status" value="1"/>
</dbReference>
<evidence type="ECO:0000256" key="2">
    <source>
        <dbReference type="ARBA" id="ARBA00007870"/>
    </source>
</evidence>
<evidence type="ECO:0000256" key="4">
    <source>
        <dbReference type="ARBA" id="ARBA00019465"/>
    </source>
</evidence>
<dbReference type="InterPro" id="IPR013328">
    <property type="entry name" value="6PGD_dom2"/>
</dbReference>
<reference evidence="12 13" key="1">
    <citation type="journal article" date="2014" name="Nature">
        <title>An environmental bacterial taxon with a large and distinct metabolic repertoire.</title>
        <authorList>
            <person name="Wilson M.C."/>
            <person name="Mori T."/>
            <person name="Ruckert C."/>
            <person name="Uria A.R."/>
            <person name="Helf M.J."/>
            <person name="Takada K."/>
            <person name="Gernert C."/>
            <person name="Steffens U.A."/>
            <person name="Heycke N."/>
            <person name="Schmitt S."/>
            <person name="Rinke C."/>
            <person name="Helfrich E.J."/>
            <person name="Brachmann A.O."/>
            <person name="Gurgui C."/>
            <person name="Wakimoto T."/>
            <person name="Kracht M."/>
            <person name="Crusemann M."/>
            <person name="Hentschel U."/>
            <person name="Abe I."/>
            <person name="Matsunaga S."/>
            <person name="Kalinowski J."/>
            <person name="Takeyama H."/>
            <person name="Piel J."/>
        </authorList>
    </citation>
    <scope>NUCLEOTIDE SEQUENCE [LARGE SCALE GENOMIC DNA]</scope>
    <source>
        <strain evidence="13">TSY2</strain>
    </source>
</reference>
<dbReference type="Pfam" id="PF02558">
    <property type="entry name" value="ApbA"/>
    <property type="match status" value="1"/>
</dbReference>
<protein>
    <recommendedName>
        <fullName evidence="4 9">2-dehydropantoate 2-reductase</fullName>
        <ecNumber evidence="3 9">1.1.1.169</ecNumber>
    </recommendedName>
    <alternativeName>
        <fullName evidence="7 9">Ketopantoate reductase</fullName>
    </alternativeName>
</protein>
<dbReference type="InterPro" id="IPR050838">
    <property type="entry name" value="Ketopantoate_reductase"/>
</dbReference>
<dbReference type="InterPro" id="IPR036291">
    <property type="entry name" value="NAD(P)-bd_dom_sf"/>
</dbReference>
<evidence type="ECO:0000259" key="10">
    <source>
        <dbReference type="Pfam" id="PF02558"/>
    </source>
</evidence>
<dbReference type="GO" id="GO:0050661">
    <property type="term" value="F:NADP binding"/>
    <property type="evidence" value="ECO:0007669"/>
    <property type="project" value="TreeGrafter"/>
</dbReference>
<comment type="catalytic activity">
    <reaction evidence="8 9">
        <text>(R)-pantoate + NADP(+) = 2-dehydropantoate + NADPH + H(+)</text>
        <dbReference type="Rhea" id="RHEA:16233"/>
        <dbReference type="ChEBI" id="CHEBI:11561"/>
        <dbReference type="ChEBI" id="CHEBI:15378"/>
        <dbReference type="ChEBI" id="CHEBI:15980"/>
        <dbReference type="ChEBI" id="CHEBI:57783"/>
        <dbReference type="ChEBI" id="CHEBI:58349"/>
        <dbReference type="EC" id="1.1.1.169"/>
    </reaction>
</comment>
<dbReference type="Pfam" id="PF08546">
    <property type="entry name" value="ApbA_C"/>
    <property type="match status" value="1"/>
</dbReference>
<dbReference type="EMBL" id="AZHX01000555">
    <property type="protein sequence ID" value="ETX06984.1"/>
    <property type="molecule type" value="Genomic_DNA"/>
</dbReference>
<sequence>MNLLIWGAGAIGGTIGAYLVRAGHSVMFVDRENAHVEAINADGLRITGPVDDFTVRATASTPERVEGLDDTVLLCVKAQDTESAAQALQPHLSPEGYVVSVQNGLNELVIEKIVGRARTVGSFVNFGSDYHEPGVILFGGRGAVVLGELDGAMTPRLQALHQVFLDFDANAMTTPNIWGYLWGKLAYGAQLFATALSHESMADAFADANYQDVYIALAQEILRVAMAHDITPESFNGFDPAAFMPGTAYERSLKSLEEMSQFNRGSAKTHSGVWRDLAVRKRRTEAEHQLGPIVSYGQQLRVPTPMASRLIDLIHEIENGQRPQDVANLDALKALI</sequence>
<dbReference type="PATRIC" id="fig|1429439.4.peg.2366"/>
<evidence type="ECO:0000256" key="1">
    <source>
        <dbReference type="ARBA" id="ARBA00004994"/>
    </source>
</evidence>
<dbReference type="Proteomes" id="UP000019140">
    <property type="component" value="Unassembled WGS sequence"/>
</dbReference>
<keyword evidence="5 9" id="KW-0521">NADP</keyword>
<dbReference type="HOGENOM" id="CLU_031468_0_0_7"/>
<dbReference type="InterPro" id="IPR003710">
    <property type="entry name" value="ApbA"/>
</dbReference>
<proteinExistence type="inferred from homology"/>
<gene>
    <name evidence="12" type="ORF">ETSY2_13850</name>
</gene>
<feature type="domain" description="Ketopantoate reductase N-terminal" evidence="10">
    <location>
        <begin position="4"/>
        <end position="150"/>
    </location>
</feature>
<dbReference type="GO" id="GO:0005737">
    <property type="term" value="C:cytoplasm"/>
    <property type="evidence" value="ECO:0007669"/>
    <property type="project" value="TreeGrafter"/>
</dbReference>
<keyword evidence="6 9" id="KW-0560">Oxidoreductase</keyword>
<comment type="similarity">
    <text evidence="2 9">Belongs to the ketopantoate reductase family.</text>
</comment>
<dbReference type="EC" id="1.1.1.169" evidence="3 9"/>
<dbReference type="PANTHER" id="PTHR43765:SF2">
    <property type="entry name" value="2-DEHYDROPANTOATE 2-REDUCTASE"/>
    <property type="match status" value="1"/>
</dbReference>
<dbReference type="InterPro" id="IPR008927">
    <property type="entry name" value="6-PGluconate_DH-like_C_sf"/>
</dbReference>
<dbReference type="NCBIfam" id="TIGR00745">
    <property type="entry name" value="apbA_panE"/>
    <property type="match status" value="1"/>
</dbReference>
<dbReference type="GO" id="GO:0015940">
    <property type="term" value="P:pantothenate biosynthetic process"/>
    <property type="evidence" value="ECO:0007669"/>
    <property type="project" value="UniProtKB-UniPathway"/>
</dbReference>
<dbReference type="AlphaFoldDB" id="W4M9D2"/>
<evidence type="ECO:0000259" key="11">
    <source>
        <dbReference type="Pfam" id="PF08546"/>
    </source>
</evidence>
<dbReference type="Gene3D" id="3.40.50.720">
    <property type="entry name" value="NAD(P)-binding Rossmann-like Domain"/>
    <property type="match status" value="1"/>
</dbReference>
<evidence type="ECO:0000313" key="12">
    <source>
        <dbReference type="EMBL" id="ETX06984.1"/>
    </source>
</evidence>
<dbReference type="SUPFAM" id="SSF51735">
    <property type="entry name" value="NAD(P)-binding Rossmann-fold domains"/>
    <property type="match status" value="1"/>
</dbReference>
<name>W4M9D2_9BACT</name>
<organism evidence="12 13">
    <name type="scientific">Candidatus Entotheonella gemina</name>
    <dbReference type="NCBI Taxonomy" id="1429439"/>
    <lineage>
        <taxon>Bacteria</taxon>
        <taxon>Pseudomonadati</taxon>
        <taxon>Nitrospinota/Tectimicrobiota group</taxon>
        <taxon>Candidatus Tectimicrobiota</taxon>
        <taxon>Candidatus Entotheonellia</taxon>
        <taxon>Candidatus Entotheonellales</taxon>
        <taxon>Candidatus Entotheonellaceae</taxon>
        <taxon>Candidatus Entotheonella</taxon>
    </lineage>
</organism>
<dbReference type="InterPro" id="IPR013332">
    <property type="entry name" value="KPR_N"/>
</dbReference>
<dbReference type="UniPathway" id="UPA00028">
    <property type="reaction ID" value="UER00004"/>
</dbReference>
<keyword evidence="13" id="KW-1185">Reference proteome</keyword>
<evidence type="ECO:0000256" key="6">
    <source>
        <dbReference type="ARBA" id="ARBA00023002"/>
    </source>
</evidence>
<dbReference type="Gene3D" id="1.10.1040.10">
    <property type="entry name" value="N-(1-d-carboxylethyl)-l-norvaline Dehydrogenase, domain 2"/>
    <property type="match status" value="1"/>
</dbReference>
<accession>W4M9D2</accession>
<comment type="function">
    <text evidence="9">Catalyzes the NADPH-dependent reduction of ketopantoate into pantoic acid.</text>
</comment>
<dbReference type="GO" id="GO:0008677">
    <property type="term" value="F:2-dehydropantoate 2-reductase activity"/>
    <property type="evidence" value="ECO:0007669"/>
    <property type="project" value="UniProtKB-EC"/>
</dbReference>
<evidence type="ECO:0000256" key="9">
    <source>
        <dbReference type="RuleBase" id="RU362068"/>
    </source>
</evidence>
<dbReference type="InterPro" id="IPR013752">
    <property type="entry name" value="KPA_reductase"/>
</dbReference>
<evidence type="ECO:0000256" key="3">
    <source>
        <dbReference type="ARBA" id="ARBA00013014"/>
    </source>
</evidence>
<evidence type="ECO:0000256" key="8">
    <source>
        <dbReference type="ARBA" id="ARBA00048793"/>
    </source>
</evidence>
<comment type="pathway">
    <text evidence="1 9">Cofactor biosynthesis; (R)-pantothenate biosynthesis; (R)-pantoate from 3-methyl-2-oxobutanoate: step 2/2.</text>
</comment>
<comment type="caution">
    <text evidence="12">The sequence shown here is derived from an EMBL/GenBank/DDBJ whole genome shotgun (WGS) entry which is preliminary data.</text>
</comment>
<evidence type="ECO:0000313" key="13">
    <source>
        <dbReference type="Proteomes" id="UP000019140"/>
    </source>
</evidence>
<dbReference type="PANTHER" id="PTHR43765">
    <property type="entry name" value="2-DEHYDROPANTOATE 2-REDUCTASE-RELATED"/>
    <property type="match status" value="1"/>
</dbReference>
<evidence type="ECO:0000256" key="5">
    <source>
        <dbReference type="ARBA" id="ARBA00022857"/>
    </source>
</evidence>